<name>A0A918UTP8_9BACT</name>
<protein>
    <submittedName>
        <fullName evidence="4">Uncharacterized protein</fullName>
    </submittedName>
</protein>
<evidence type="ECO:0000313" key="4">
    <source>
        <dbReference type="EMBL" id="GGZ33089.1"/>
    </source>
</evidence>
<keyword evidence="2" id="KW-1003">Cell membrane</keyword>
<proteinExistence type="predicted"/>
<sequence>MILPQTLDEISGLTFSPEGALWVIEDESSIIYELQWPDNKILRKSKFAKNMDVEDVIWTGKALFALKSNGDVYAIHKVFGKETSSTDYDFPFKGKRDFESLGVFDQNHLILYCKECELDDDKNVASAFLFNTSTGNYSKLEDFKLTEKDLRKLLPVENDFKLTIKPAAIALHPIQNKFYVLSSVGKWLLIMDRQGKQEGLYRLDPRQFKQAEGIAFSPNGDLYISNEARDGNSNILKFSYRP</sequence>
<organism evidence="4 5">
    <name type="scientific">Echinicola pacifica</name>
    <dbReference type="NCBI Taxonomy" id="346377"/>
    <lineage>
        <taxon>Bacteria</taxon>
        <taxon>Pseudomonadati</taxon>
        <taxon>Bacteroidota</taxon>
        <taxon>Cytophagia</taxon>
        <taxon>Cytophagales</taxon>
        <taxon>Cyclobacteriaceae</taxon>
        <taxon>Echinicola</taxon>
    </lineage>
</organism>
<evidence type="ECO:0000256" key="3">
    <source>
        <dbReference type="ARBA" id="ARBA00023136"/>
    </source>
</evidence>
<comment type="caution">
    <text evidence="4">The sequence shown here is derived from an EMBL/GenBank/DDBJ whole genome shotgun (WGS) entry which is preliminary data.</text>
</comment>
<keyword evidence="3" id="KW-0472">Membrane</keyword>
<dbReference type="Proteomes" id="UP000619457">
    <property type="component" value="Unassembled WGS sequence"/>
</dbReference>
<accession>A0A918UTP8</accession>
<dbReference type="Pfam" id="PF06977">
    <property type="entry name" value="SdiA-regulated"/>
    <property type="match status" value="1"/>
</dbReference>
<evidence type="ECO:0000256" key="1">
    <source>
        <dbReference type="ARBA" id="ARBA00004236"/>
    </source>
</evidence>
<dbReference type="InterPro" id="IPR009722">
    <property type="entry name" value="YjiK/CarP"/>
</dbReference>
<dbReference type="AlphaFoldDB" id="A0A918UTP8"/>
<evidence type="ECO:0000313" key="5">
    <source>
        <dbReference type="Proteomes" id="UP000619457"/>
    </source>
</evidence>
<gene>
    <name evidence="4" type="ORF">GCM10007049_28400</name>
</gene>
<comment type="subcellular location">
    <subcellularLocation>
        <location evidence="1">Cell membrane</location>
    </subcellularLocation>
</comment>
<keyword evidence="5" id="KW-1185">Reference proteome</keyword>
<dbReference type="SUPFAM" id="SSF101898">
    <property type="entry name" value="NHL repeat"/>
    <property type="match status" value="1"/>
</dbReference>
<evidence type="ECO:0000256" key="2">
    <source>
        <dbReference type="ARBA" id="ARBA00022475"/>
    </source>
</evidence>
<reference evidence="4" key="1">
    <citation type="journal article" date="2014" name="Int. J. Syst. Evol. Microbiol.">
        <title>Complete genome sequence of Corynebacterium casei LMG S-19264T (=DSM 44701T), isolated from a smear-ripened cheese.</title>
        <authorList>
            <consortium name="US DOE Joint Genome Institute (JGI-PGF)"/>
            <person name="Walter F."/>
            <person name="Albersmeier A."/>
            <person name="Kalinowski J."/>
            <person name="Ruckert C."/>
        </authorList>
    </citation>
    <scope>NUCLEOTIDE SEQUENCE</scope>
    <source>
        <strain evidence="4">KCTC 12368</strain>
    </source>
</reference>
<reference evidence="4" key="2">
    <citation type="submission" date="2020-09" db="EMBL/GenBank/DDBJ databases">
        <authorList>
            <person name="Sun Q."/>
            <person name="Kim S."/>
        </authorList>
    </citation>
    <scope>NUCLEOTIDE SEQUENCE</scope>
    <source>
        <strain evidence="4">KCTC 12368</strain>
    </source>
</reference>
<dbReference type="EMBL" id="BMWX01000004">
    <property type="protein sequence ID" value="GGZ33089.1"/>
    <property type="molecule type" value="Genomic_DNA"/>
</dbReference>
<dbReference type="GO" id="GO:0005886">
    <property type="term" value="C:plasma membrane"/>
    <property type="evidence" value="ECO:0007669"/>
    <property type="project" value="UniProtKB-SubCell"/>
</dbReference>